<dbReference type="Proteomes" id="UP000646478">
    <property type="component" value="Unassembled WGS sequence"/>
</dbReference>
<accession>A0A916SEE8</accession>
<protein>
    <recommendedName>
        <fullName evidence="4">Antifreeze protein</fullName>
    </recommendedName>
</protein>
<feature type="chain" id="PRO_5038054317" description="Antifreeze protein" evidence="1">
    <location>
        <begin position="30"/>
        <end position="118"/>
    </location>
</feature>
<feature type="signal peptide" evidence="1">
    <location>
        <begin position="1"/>
        <end position="29"/>
    </location>
</feature>
<organism evidence="2 3">
    <name type="scientific">Brucella endophytica</name>
    <dbReference type="NCBI Taxonomy" id="1963359"/>
    <lineage>
        <taxon>Bacteria</taxon>
        <taxon>Pseudomonadati</taxon>
        <taxon>Pseudomonadota</taxon>
        <taxon>Alphaproteobacteria</taxon>
        <taxon>Hyphomicrobiales</taxon>
        <taxon>Brucellaceae</taxon>
        <taxon>Brucella/Ochrobactrum group</taxon>
        <taxon>Brucella</taxon>
    </lineage>
</organism>
<evidence type="ECO:0000313" key="2">
    <source>
        <dbReference type="EMBL" id="GGA96826.1"/>
    </source>
</evidence>
<reference evidence="2" key="2">
    <citation type="submission" date="2020-09" db="EMBL/GenBank/DDBJ databases">
        <authorList>
            <person name="Sun Q."/>
            <person name="Zhou Y."/>
        </authorList>
    </citation>
    <scope>NUCLEOTIDE SEQUENCE</scope>
    <source>
        <strain evidence="2">CGMCC 1.15082</strain>
    </source>
</reference>
<reference evidence="2" key="1">
    <citation type="journal article" date="2014" name="Int. J. Syst. Evol. Microbiol.">
        <title>Complete genome sequence of Corynebacterium casei LMG S-19264T (=DSM 44701T), isolated from a smear-ripened cheese.</title>
        <authorList>
            <consortium name="US DOE Joint Genome Institute (JGI-PGF)"/>
            <person name="Walter F."/>
            <person name="Albersmeier A."/>
            <person name="Kalinowski J."/>
            <person name="Ruckert C."/>
        </authorList>
    </citation>
    <scope>NUCLEOTIDE SEQUENCE</scope>
    <source>
        <strain evidence="2">CGMCC 1.15082</strain>
    </source>
</reference>
<keyword evidence="1" id="KW-0732">Signal</keyword>
<dbReference type="AlphaFoldDB" id="A0A916SEE8"/>
<name>A0A916SEE8_9HYPH</name>
<keyword evidence="3" id="KW-1185">Reference proteome</keyword>
<dbReference type="EMBL" id="BMHH01000010">
    <property type="protein sequence ID" value="GGA96826.1"/>
    <property type="molecule type" value="Genomic_DNA"/>
</dbReference>
<sequence length="118" mass="12731">MSRISFKSLIAPAVIGAAIMFSAGAAANAAPIAPAVSAMPAAGGHIVQVDHRWDHRPQHYRPARNACSAAHAARKAERMGFRRTRVDVRRNTVRVYGVRKGFRSSVTFARAPGCPIVR</sequence>
<evidence type="ECO:0000313" key="3">
    <source>
        <dbReference type="Proteomes" id="UP000646478"/>
    </source>
</evidence>
<dbReference type="RefSeq" id="WP_188824658.1">
    <property type="nucleotide sequence ID" value="NZ_BMHH01000010.1"/>
</dbReference>
<gene>
    <name evidence="2" type="ORF">GCM10011491_26440</name>
</gene>
<evidence type="ECO:0000256" key="1">
    <source>
        <dbReference type="SAM" id="SignalP"/>
    </source>
</evidence>
<evidence type="ECO:0008006" key="4">
    <source>
        <dbReference type="Google" id="ProtNLM"/>
    </source>
</evidence>
<proteinExistence type="predicted"/>
<comment type="caution">
    <text evidence="2">The sequence shown here is derived from an EMBL/GenBank/DDBJ whole genome shotgun (WGS) entry which is preliminary data.</text>
</comment>